<feature type="transmembrane region" description="Helical" evidence="2">
    <location>
        <begin position="369"/>
        <end position="387"/>
    </location>
</feature>
<dbReference type="RefSeq" id="XP_001021064.2">
    <property type="nucleotide sequence ID" value="XM_001021064.3"/>
</dbReference>
<feature type="transmembrane region" description="Helical" evidence="2">
    <location>
        <begin position="1943"/>
        <end position="1965"/>
    </location>
</feature>
<evidence type="ECO:0000256" key="1">
    <source>
        <dbReference type="SAM" id="MobiDB-lite"/>
    </source>
</evidence>
<evidence type="ECO:0000313" key="4">
    <source>
        <dbReference type="Proteomes" id="UP000009168"/>
    </source>
</evidence>
<dbReference type="Proteomes" id="UP000009168">
    <property type="component" value="Unassembled WGS sequence"/>
</dbReference>
<feature type="transmembrane region" description="Helical" evidence="2">
    <location>
        <begin position="1731"/>
        <end position="1752"/>
    </location>
</feature>
<reference evidence="4" key="1">
    <citation type="journal article" date="2006" name="PLoS Biol.">
        <title>Macronuclear genome sequence of the ciliate Tetrahymena thermophila, a model eukaryote.</title>
        <authorList>
            <person name="Eisen J.A."/>
            <person name="Coyne R.S."/>
            <person name="Wu M."/>
            <person name="Wu D."/>
            <person name="Thiagarajan M."/>
            <person name="Wortman J.R."/>
            <person name="Badger J.H."/>
            <person name="Ren Q."/>
            <person name="Amedeo P."/>
            <person name="Jones K.M."/>
            <person name="Tallon L.J."/>
            <person name="Delcher A.L."/>
            <person name="Salzberg S.L."/>
            <person name="Silva J.C."/>
            <person name="Haas B.J."/>
            <person name="Majoros W.H."/>
            <person name="Farzad M."/>
            <person name="Carlton J.M."/>
            <person name="Smith R.K. Jr."/>
            <person name="Garg J."/>
            <person name="Pearlman R.E."/>
            <person name="Karrer K.M."/>
            <person name="Sun L."/>
            <person name="Manning G."/>
            <person name="Elde N.C."/>
            <person name="Turkewitz A.P."/>
            <person name="Asai D.J."/>
            <person name="Wilkes D.E."/>
            <person name="Wang Y."/>
            <person name="Cai H."/>
            <person name="Collins K."/>
            <person name="Stewart B.A."/>
            <person name="Lee S.R."/>
            <person name="Wilamowska K."/>
            <person name="Weinberg Z."/>
            <person name="Ruzzo W.L."/>
            <person name="Wloga D."/>
            <person name="Gaertig J."/>
            <person name="Frankel J."/>
            <person name="Tsao C.-C."/>
            <person name="Gorovsky M.A."/>
            <person name="Keeling P.J."/>
            <person name="Waller R.F."/>
            <person name="Patron N.J."/>
            <person name="Cherry J.M."/>
            <person name="Stover N.A."/>
            <person name="Krieger C.J."/>
            <person name="del Toro C."/>
            <person name="Ryder H.F."/>
            <person name="Williamson S.C."/>
            <person name="Barbeau R.A."/>
            <person name="Hamilton E.P."/>
            <person name="Orias E."/>
        </authorList>
    </citation>
    <scope>NUCLEOTIDE SEQUENCE [LARGE SCALE GENOMIC DNA]</scope>
    <source>
        <strain evidence="4">SB210</strain>
    </source>
</reference>
<feature type="region of interest" description="Disordered" evidence="1">
    <location>
        <begin position="1049"/>
        <end position="1078"/>
    </location>
</feature>
<feature type="compositionally biased region" description="Polar residues" evidence="1">
    <location>
        <begin position="562"/>
        <end position="575"/>
    </location>
</feature>
<name>I7LW45_TETTS</name>
<evidence type="ECO:0000256" key="2">
    <source>
        <dbReference type="SAM" id="Phobius"/>
    </source>
</evidence>
<keyword evidence="2" id="KW-1133">Transmembrane helix</keyword>
<feature type="compositionally biased region" description="Polar residues" evidence="1">
    <location>
        <begin position="1659"/>
        <end position="1677"/>
    </location>
</feature>
<feature type="transmembrane region" description="Helical" evidence="2">
    <location>
        <begin position="308"/>
        <end position="325"/>
    </location>
</feature>
<dbReference type="eggNOG" id="KOG2326">
    <property type="taxonomic scope" value="Eukaryota"/>
</dbReference>
<organism evidence="3 4">
    <name type="scientific">Tetrahymena thermophila (strain SB210)</name>
    <dbReference type="NCBI Taxonomy" id="312017"/>
    <lineage>
        <taxon>Eukaryota</taxon>
        <taxon>Sar</taxon>
        <taxon>Alveolata</taxon>
        <taxon>Ciliophora</taxon>
        <taxon>Intramacronucleata</taxon>
        <taxon>Oligohymenophorea</taxon>
        <taxon>Hymenostomatida</taxon>
        <taxon>Tetrahymenina</taxon>
        <taxon>Tetrahymenidae</taxon>
        <taxon>Tetrahymena</taxon>
    </lineage>
</organism>
<feature type="transmembrane region" description="Helical" evidence="2">
    <location>
        <begin position="225"/>
        <end position="244"/>
    </location>
</feature>
<dbReference type="GeneID" id="7838980"/>
<feature type="transmembrane region" description="Helical" evidence="2">
    <location>
        <begin position="399"/>
        <end position="421"/>
    </location>
</feature>
<evidence type="ECO:0000313" key="3">
    <source>
        <dbReference type="EMBL" id="EAS00819.2"/>
    </source>
</evidence>
<gene>
    <name evidence="3" type="ORF">TTHERM_00309880</name>
</gene>
<feature type="transmembrane region" description="Helical" evidence="2">
    <location>
        <begin position="173"/>
        <end position="190"/>
    </location>
</feature>
<keyword evidence="2" id="KW-0472">Membrane</keyword>
<feature type="region of interest" description="Disordered" evidence="1">
    <location>
        <begin position="1659"/>
        <end position="1685"/>
    </location>
</feature>
<feature type="transmembrane region" description="Helical" evidence="2">
    <location>
        <begin position="2270"/>
        <end position="2296"/>
    </location>
</feature>
<protein>
    <submittedName>
        <fullName evidence="3">Ku70/Ku80 beta-barrel domain protein, putative</fullName>
    </submittedName>
</protein>
<feature type="transmembrane region" description="Helical" evidence="2">
    <location>
        <begin position="346"/>
        <end position="363"/>
    </location>
</feature>
<dbReference type="EMBL" id="GG662608">
    <property type="protein sequence ID" value="EAS00819.2"/>
    <property type="molecule type" value="Genomic_DNA"/>
</dbReference>
<accession>I7LW45</accession>
<keyword evidence="2" id="KW-0812">Transmembrane</keyword>
<proteinExistence type="predicted"/>
<sequence>MIKIINQDQMKNQKIAFCQINYLNVFQIICYKYLNITFTYNKLIQKNKKNGLNGFILIFYNNWKTFFTHSFNCNEQYYNQFEEKEKFNLLNQQINNFQNKNQQHQFRNYQIVYQKGRYVGRINNTLDKKMKQNQKLQKLNIYLIDNRLLRLLYNFYIEKLHDLQSSYQRSYKLCILLNLIKACYILMMLFNNSSLQDINSSGSGFEFYTFLDAEAYLDRIQGSLIYLQVTVLSINSVLMIYIFIKFLQFAANSINNMKLSHLEGANINTGEIQVKQDIYHEIIFSFIFQTYEYIIIIPAIYISCILRNAISIPALVLAILNGLIIKDSDYNYLISSKDFLSKRYIWSDKILYLLQCLLLSIYALEKGIFGLWMIILYVFLELAFIIYKRPYFSKHMEGIIMWIKIFILMLYISCISLRSNIDQGPSLFFVLLALSVPISLKITRIIINQQLTMIENELERLMNSTTLSQEDNNSKHIDQIIRMIIYPERVFLSNQQNFLFNLIIPHVHKSDAQIKRDIFKANLLRTFQVKLFREIDYELNELKKLQAGQNIGERGKTKKLGRSQNQSGNESNYDQDEMAQNQLDAYNEAKQEILAQQYALNEKQIHGKIYIEKAQVYGDDKVMEENLQSYFHRVIQNTKDKQEFTEIDVIHLVYILEILNNEKLFELKFFQNKKKMSIKHQQIVKSLFSESYEKKNMHIKEYGKESIFHTELQEALSYDSLINLLQFWIDETIEKKLLILSVMRQRHIILDELRKMLEDVQFRRSQIIKTISHLVQLNDKNSKLHSLYICYLENLSFTDKDINLNKFKKQQQINSVQRNYLAKLDKSDSCVVFASVGKSNKGFLIKKITQTFERIFNYKPVEIINASIEKLMPYPYQKPHAKLIKDFFSDNMQNEKGNVPLAFGLSQKGYIIPLEISIRINNFQGDFGLSAYLQVLDKNQLVNEYQQQYYNYLSKEYLIYDESNLKVISMTFALHSLLFYRFKSIHSIYLRGFFPFLRKIFQNHSMRSSNTGRSKSAKSSNSLLQSSRYLNSNRSITSQRRRAQNMMKELDKKKKDVNGSQASISSDKKHKQKKIQKEKERLSSLYSRTLTKNVEEMDFLMIVQKGESISDDDSPQYIESNFQFFTMYVQICEDRIGQNNQPIRYLEITKIQEVNAFNNSGFLLNVFDDQINMLTNKQFFTQQVQNKIIQHLEKFYFFQQLIQNGEINISDLKVNENKLSLKNLQRSSYMSPKKGKYSNNEIYKYYISYGYSQLPEVINEFEYEKEESTLDNKRFTFSNQQEQKAEQAKLHDNPDNINYEQLDKFFNNREPEKAHRGNVNSQSKEKQPRLSQLANIAKYKFNTQEYVKKPNYKSELNEDQKQNHISIFQGRQVKLAKQQSEDLSFVSSQIDLQESPRKKQDGQIKLKNLDQAQTSQKQSENQVKKIEATETISPVKNQINFPYSPSQSLSFHQASNQKGQELLSPSQQNVIPQFNMDDINFQNTPLNSKVQHAVFGEAANQNHNIYQNNQYYSLNYDNSMQYLAGDNSKQNNIDSQVMSPQAAVATTFYQDNQLNNYLSQSQILTPSNSQGIIPQQYGLLGPQLDQNIFQNPSQSSLMNISNLNITNVNNNFIYDNKQIQNQKSSKFFSSKLNQMSQLKSLRSKVSSNTQPNFIQQFSTLNPGSNDPSKEFSGQSQSKDIEDTKTKKKQYINIQDAVESSSTHSKLSNISSQKKQVNHIIFSTKDLNAMKIINIFGFLSISVIIFVTLFQYYQIITTFQDFESDCNISDVPTRYVSNMAYIVYGKSFQFLLQNNFFTLTDIQVQQELSNIKQVYNNTFTQQLSMLISLSIPQPTNQLVFYLIDGQYIANLSSLYGTDSSLVGVNSNDLNNYKTYNYATNVFYGCILTFQYFFRFVYGSGNPRSTYIALSNQDRLQVELLNLFNQSEQDQLDSITVNRDLVTKLMVLILIICPLCVSIVLPLYAYIQTKRQEILMLFGTFSIQRLDQCMQDTKFTTFYLFDISSNQAASQKQNVQRQLLNSKETQKKQTLSSSTPLPKISLVLVFLSIVIILFTLPYPIANQQISFRFIDQDSLTLQLKLELSQLRMNILESVSSAYYSFYLKIHPELQKQYNITYYMTKLQNSTSNIGQTQLQIQSLFNQISLQNMFQQDFYNNFIPSYFEKSLCGSYVQSSYVVQLTDLNQQICDQLHNGILNQGAFFILKTTIQILNDYYEMAQIQSISDFQNAYQQYEQSFSTMDFNQMFNILADTLDAMTDGIDKQMTSYFDYIKVISIILMVYQFLVVGVILIISWIFFYISLGRQLNETKQLLSVIDIYSIVNNPYIHNFLIQNLRS</sequence>
<feature type="transmembrane region" description="Helical" evidence="2">
    <location>
        <begin position="282"/>
        <end position="302"/>
    </location>
</feature>
<keyword evidence="4" id="KW-1185">Reference proteome</keyword>
<dbReference type="InParanoid" id="I7LW45"/>
<dbReference type="KEGG" id="tet:TTHERM_00309880"/>
<feature type="transmembrane region" description="Helical" evidence="2">
    <location>
        <begin position="2038"/>
        <end position="2058"/>
    </location>
</feature>
<feature type="region of interest" description="Disordered" evidence="1">
    <location>
        <begin position="553"/>
        <end position="575"/>
    </location>
</feature>